<dbReference type="GO" id="GO:0052657">
    <property type="term" value="F:guanine phosphoribosyltransferase activity"/>
    <property type="evidence" value="ECO:0007669"/>
    <property type="project" value="UniProtKB-ARBA"/>
</dbReference>
<evidence type="ECO:0000256" key="1">
    <source>
        <dbReference type="ARBA" id="ARBA00001946"/>
    </source>
</evidence>
<keyword evidence="12 15" id="KW-0460">Magnesium</keyword>
<evidence type="ECO:0000259" key="16">
    <source>
        <dbReference type="Pfam" id="PF00156"/>
    </source>
</evidence>
<evidence type="ECO:0000313" key="17">
    <source>
        <dbReference type="EMBL" id="MXY33783.1"/>
    </source>
</evidence>
<comment type="caution">
    <text evidence="17">The sequence shown here is derived from an EMBL/GenBank/DDBJ whole genome shotgun (WGS) entry which is preliminary data.</text>
</comment>
<comment type="cofactor">
    <cofactor evidence="1 15">
        <name>Mg(2+)</name>
        <dbReference type="ChEBI" id="CHEBI:18420"/>
    </cofactor>
</comment>
<dbReference type="InterPro" id="IPR005904">
    <property type="entry name" value="Hxn_phspho_trans"/>
</dbReference>
<evidence type="ECO:0000256" key="3">
    <source>
        <dbReference type="ARBA" id="ARBA00004669"/>
    </source>
</evidence>
<dbReference type="InterPro" id="IPR029057">
    <property type="entry name" value="PRTase-like"/>
</dbReference>
<reference evidence="17" key="1">
    <citation type="submission" date="2019-09" db="EMBL/GenBank/DDBJ databases">
        <title>Characterisation of the sponge microbiome using genome-centric metagenomics.</title>
        <authorList>
            <person name="Engelberts J.P."/>
            <person name="Robbins S.J."/>
            <person name="De Goeij J.M."/>
            <person name="Aranda M."/>
            <person name="Bell S.C."/>
            <person name="Webster N.S."/>
        </authorList>
    </citation>
    <scope>NUCLEOTIDE SEQUENCE</scope>
    <source>
        <strain evidence="17">SB0664_bin_43</strain>
    </source>
</reference>
<dbReference type="GO" id="GO:0005829">
    <property type="term" value="C:cytosol"/>
    <property type="evidence" value="ECO:0007669"/>
    <property type="project" value="TreeGrafter"/>
</dbReference>
<keyword evidence="7 15" id="KW-0328">Glycosyltransferase</keyword>
<evidence type="ECO:0000256" key="4">
    <source>
        <dbReference type="ARBA" id="ARBA00008391"/>
    </source>
</evidence>
<evidence type="ECO:0000256" key="13">
    <source>
        <dbReference type="ARBA" id="ARBA00048811"/>
    </source>
</evidence>
<dbReference type="EMBL" id="VXRY01000271">
    <property type="protein sequence ID" value="MXY33783.1"/>
    <property type="molecule type" value="Genomic_DNA"/>
</dbReference>
<comment type="subcellular location">
    <subcellularLocation>
        <location evidence="2 15">Cytoplasm</location>
    </subcellularLocation>
</comment>
<keyword evidence="9 15" id="KW-0479">Metal-binding</keyword>
<dbReference type="SUPFAM" id="SSF53271">
    <property type="entry name" value="PRTase-like"/>
    <property type="match status" value="1"/>
</dbReference>
<evidence type="ECO:0000256" key="8">
    <source>
        <dbReference type="ARBA" id="ARBA00022679"/>
    </source>
</evidence>
<evidence type="ECO:0000256" key="10">
    <source>
        <dbReference type="ARBA" id="ARBA00022726"/>
    </source>
</evidence>
<evidence type="ECO:0000256" key="6">
    <source>
        <dbReference type="ARBA" id="ARBA00022490"/>
    </source>
</evidence>
<keyword evidence="8 15" id="KW-0808">Transferase</keyword>
<comment type="similarity">
    <text evidence="4 15">Belongs to the purine/pyrimidine phosphoribosyltransferase family.</text>
</comment>
<keyword evidence="11 15" id="KW-0547">Nucleotide-binding</keyword>
<dbReference type="PANTHER" id="PTHR43340">
    <property type="entry name" value="HYPOXANTHINE-GUANINE PHOSPHORIBOSYLTRANSFERASE"/>
    <property type="match status" value="1"/>
</dbReference>
<keyword evidence="6 15" id="KW-0963">Cytoplasm</keyword>
<sequence>MRSGLELSLPLRVGTGGEGQGGLVVTRPYEIVELISARSIATRVEELARDIRVAFRETDKLIMVGLLRGSFVLIADLVRELDMNVEVDFLEVSSYGNEMTSSHEVRILKDLRGEIEGEDVLVVEDIVDTGYTLNHVVRFLQARNPRRLETIALLDKPSRREVEICATWIGFEIPDEFVVGYGIDYAQRNRNLPYIGRVCLGDSDGRASAAVEKS</sequence>
<dbReference type="PANTHER" id="PTHR43340:SF1">
    <property type="entry name" value="HYPOXANTHINE PHOSPHORIBOSYLTRANSFERASE"/>
    <property type="match status" value="1"/>
</dbReference>
<dbReference type="Pfam" id="PF00156">
    <property type="entry name" value="Pribosyltran"/>
    <property type="match status" value="1"/>
</dbReference>
<dbReference type="GO" id="GO:0000287">
    <property type="term" value="F:magnesium ion binding"/>
    <property type="evidence" value="ECO:0007669"/>
    <property type="project" value="TreeGrafter"/>
</dbReference>
<comment type="pathway">
    <text evidence="3 15">Purine metabolism; IMP biosynthesis via salvage pathway; IMP from hypoxanthine: step 1/1.</text>
</comment>
<proteinExistence type="inferred from homology"/>
<dbReference type="GO" id="GO:0004422">
    <property type="term" value="F:hypoxanthine phosphoribosyltransferase activity"/>
    <property type="evidence" value="ECO:0007669"/>
    <property type="project" value="InterPro"/>
</dbReference>
<name>A0A6B0Y118_9RHOB</name>
<dbReference type="AlphaFoldDB" id="A0A6B0Y118"/>
<dbReference type="FunFam" id="3.40.50.2020:FF:000006">
    <property type="entry name" value="Hypoxanthine phosphoribosyltransferase"/>
    <property type="match status" value="1"/>
</dbReference>
<dbReference type="InterPro" id="IPR000836">
    <property type="entry name" value="PRTase_dom"/>
</dbReference>
<evidence type="ECO:0000256" key="15">
    <source>
        <dbReference type="RuleBase" id="RU364099"/>
    </source>
</evidence>
<evidence type="ECO:0000256" key="7">
    <source>
        <dbReference type="ARBA" id="ARBA00022676"/>
    </source>
</evidence>
<dbReference type="GO" id="GO:0032263">
    <property type="term" value="P:GMP salvage"/>
    <property type="evidence" value="ECO:0007669"/>
    <property type="project" value="TreeGrafter"/>
</dbReference>
<dbReference type="NCBIfam" id="TIGR01203">
    <property type="entry name" value="HGPRTase"/>
    <property type="match status" value="1"/>
</dbReference>
<comment type="catalytic activity">
    <reaction evidence="14">
        <text>IMP + diphosphate = hypoxanthine + 5-phospho-alpha-D-ribose 1-diphosphate</text>
        <dbReference type="Rhea" id="RHEA:17973"/>
        <dbReference type="ChEBI" id="CHEBI:17368"/>
        <dbReference type="ChEBI" id="CHEBI:33019"/>
        <dbReference type="ChEBI" id="CHEBI:58017"/>
        <dbReference type="ChEBI" id="CHEBI:58053"/>
        <dbReference type="EC" id="2.4.2.8"/>
    </reaction>
    <physiologicalReaction direction="right-to-left" evidence="14">
        <dbReference type="Rhea" id="RHEA:17975"/>
    </physiologicalReaction>
</comment>
<protein>
    <recommendedName>
        <fullName evidence="5 15">Hypoxanthine phosphoribosyltransferase</fullName>
        <ecNumber evidence="5 15">2.4.2.8</ecNumber>
    </recommendedName>
</protein>
<dbReference type="GO" id="GO:0046100">
    <property type="term" value="P:hypoxanthine metabolic process"/>
    <property type="evidence" value="ECO:0007669"/>
    <property type="project" value="TreeGrafter"/>
</dbReference>
<keyword evidence="10 15" id="KW-0660">Purine salvage</keyword>
<dbReference type="GO" id="GO:0000166">
    <property type="term" value="F:nucleotide binding"/>
    <property type="evidence" value="ECO:0007669"/>
    <property type="project" value="UniProtKB-KW"/>
</dbReference>
<dbReference type="EC" id="2.4.2.8" evidence="5 15"/>
<evidence type="ECO:0000256" key="9">
    <source>
        <dbReference type="ARBA" id="ARBA00022723"/>
    </source>
</evidence>
<evidence type="ECO:0000256" key="14">
    <source>
        <dbReference type="ARBA" id="ARBA00049402"/>
    </source>
</evidence>
<evidence type="ECO:0000256" key="2">
    <source>
        <dbReference type="ARBA" id="ARBA00004496"/>
    </source>
</evidence>
<evidence type="ECO:0000256" key="5">
    <source>
        <dbReference type="ARBA" id="ARBA00011895"/>
    </source>
</evidence>
<evidence type="ECO:0000256" key="11">
    <source>
        <dbReference type="ARBA" id="ARBA00022741"/>
    </source>
</evidence>
<dbReference type="GO" id="GO:0032264">
    <property type="term" value="P:IMP salvage"/>
    <property type="evidence" value="ECO:0007669"/>
    <property type="project" value="UniProtKB-UniPathway"/>
</dbReference>
<dbReference type="InterPro" id="IPR050408">
    <property type="entry name" value="HGPRT"/>
</dbReference>
<dbReference type="CDD" id="cd06223">
    <property type="entry name" value="PRTases_typeI"/>
    <property type="match status" value="1"/>
</dbReference>
<feature type="domain" description="Phosphoribosyltransferase" evidence="16">
    <location>
        <begin position="38"/>
        <end position="185"/>
    </location>
</feature>
<dbReference type="GO" id="GO:0006178">
    <property type="term" value="P:guanine salvage"/>
    <property type="evidence" value="ECO:0007669"/>
    <property type="project" value="TreeGrafter"/>
</dbReference>
<comment type="catalytic activity">
    <reaction evidence="13">
        <text>GMP + diphosphate = guanine + 5-phospho-alpha-D-ribose 1-diphosphate</text>
        <dbReference type="Rhea" id="RHEA:25424"/>
        <dbReference type="ChEBI" id="CHEBI:16235"/>
        <dbReference type="ChEBI" id="CHEBI:33019"/>
        <dbReference type="ChEBI" id="CHEBI:58017"/>
        <dbReference type="ChEBI" id="CHEBI:58115"/>
        <dbReference type="EC" id="2.4.2.8"/>
    </reaction>
    <physiologicalReaction direction="right-to-left" evidence="13">
        <dbReference type="Rhea" id="RHEA:25426"/>
    </physiologicalReaction>
</comment>
<dbReference type="Gene3D" id="3.40.50.2020">
    <property type="match status" value="1"/>
</dbReference>
<dbReference type="UniPathway" id="UPA00591">
    <property type="reaction ID" value="UER00648"/>
</dbReference>
<dbReference type="GO" id="GO:0006166">
    <property type="term" value="P:purine ribonucleoside salvage"/>
    <property type="evidence" value="ECO:0007669"/>
    <property type="project" value="UniProtKB-KW"/>
</dbReference>
<organism evidence="17">
    <name type="scientific">Boseongicola sp. SB0664_bin_43</name>
    <dbReference type="NCBI Taxonomy" id="2604844"/>
    <lineage>
        <taxon>Bacteria</taxon>
        <taxon>Pseudomonadati</taxon>
        <taxon>Pseudomonadota</taxon>
        <taxon>Alphaproteobacteria</taxon>
        <taxon>Rhodobacterales</taxon>
        <taxon>Paracoccaceae</taxon>
        <taxon>Boseongicola</taxon>
    </lineage>
</organism>
<accession>A0A6B0Y118</accession>
<gene>
    <name evidence="17" type="primary">hpt</name>
    <name evidence="17" type="ORF">F4Y60_06785</name>
</gene>
<evidence type="ECO:0000256" key="12">
    <source>
        <dbReference type="ARBA" id="ARBA00022842"/>
    </source>
</evidence>